<name>A0A1I1J5M9_9LACT</name>
<evidence type="ECO:0000259" key="1">
    <source>
        <dbReference type="Pfam" id="PF14341"/>
    </source>
</evidence>
<proteinExistence type="predicted"/>
<dbReference type="EMBL" id="FOLT01000006">
    <property type="protein sequence ID" value="SFC41253.1"/>
    <property type="molecule type" value="Genomic_DNA"/>
</dbReference>
<feature type="domain" description="DUF7305" evidence="2">
    <location>
        <begin position="263"/>
        <end position="405"/>
    </location>
</feature>
<dbReference type="Proteomes" id="UP000199612">
    <property type="component" value="Unassembled WGS sequence"/>
</dbReference>
<evidence type="ECO:0000313" key="4">
    <source>
        <dbReference type="Proteomes" id="UP000199612"/>
    </source>
</evidence>
<dbReference type="RefSeq" id="WP_091530117.1">
    <property type="nucleotide sequence ID" value="NZ_FOLT01000006.1"/>
</dbReference>
<reference evidence="4" key="1">
    <citation type="submission" date="2016-10" db="EMBL/GenBank/DDBJ databases">
        <authorList>
            <person name="Varghese N."/>
            <person name="Submissions S."/>
        </authorList>
    </citation>
    <scope>NUCLEOTIDE SEQUENCE [LARGE SCALE GENOMIC DNA]</scope>
    <source>
        <strain evidence="4">DSM 23664</strain>
    </source>
</reference>
<dbReference type="Pfam" id="PF14341">
    <property type="entry name" value="PilX_N"/>
    <property type="match status" value="1"/>
</dbReference>
<organism evidence="3 4">
    <name type="scientific">Alkalibacterium subtropicum</name>
    <dbReference type="NCBI Taxonomy" id="753702"/>
    <lineage>
        <taxon>Bacteria</taxon>
        <taxon>Bacillati</taxon>
        <taxon>Bacillota</taxon>
        <taxon>Bacilli</taxon>
        <taxon>Lactobacillales</taxon>
        <taxon>Carnobacteriaceae</taxon>
        <taxon>Alkalibacterium</taxon>
    </lineage>
</organism>
<evidence type="ECO:0008006" key="5">
    <source>
        <dbReference type="Google" id="ProtNLM"/>
    </source>
</evidence>
<keyword evidence="4" id="KW-1185">Reference proteome</keyword>
<dbReference type="AlphaFoldDB" id="A0A1I1J5M9"/>
<protein>
    <recommendedName>
        <fullName evidence="5">PilX N-terminal</fullName>
    </recommendedName>
</protein>
<feature type="domain" description="Type 4 fimbrial biogenesis protein PilX N-terminal" evidence="1">
    <location>
        <begin position="15"/>
        <end position="62"/>
    </location>
</feature>
<accession>A0A1I1J5M9</accession>
<dbReference type="Pfam" id="PF23981">
    <property type="entry name" value="DUF7305"/>
    <property type="match status" value="1"/>
</dbReference>
<dbReference type="InterPro" id="IPR025746">
    <property type="entry name" value="PilX_N_dom"/>
</dbReference>
<evidence type="ECO:0000259" key="2">
    <source>
        <dbReference type="Pfam" id="PF23981"/>
    </source>
</evidence>
<dbReference type="STRING" id="753702.SAMN04488102_10684"/>
<evidence type="ECO:0000313" key="3">
    <source>
        <dbReference type="EMBL" id="SFC41253.1"/>
    </source>
</evidence>
<dbReference type="OrthoDB" id="2163447at2"/>
<gene>
    <name evidence="3" type="ORF">SAMN04488102_10684</name>
</gene>
<sequence>MSVKRLRLHIENEEGSGLILALMTLLVLSVLGASLGAVTVGSFKLSDANRDDTSAYYIAEAGANMAYEEMKEGVLSEYENDYSEGVFFDRVTDDNGVIKNVEDKIKNNKNGSGGPFYTFESQNGSIPSLTIAIEEITKDGNKRGYMISSTGNVDGKKRTVKKPVEVTYVREDVELFPDNAAIIASGEIKLKKGSKIDGDVIVSNVSNLTVPGNSTEPEDSVSGSIVSPIPNWKIYKDLARSFPEIGQYVELPNTVNLDKNEDLYYRTDKLNLSDLTINGDGVVNIFVENELTIDKKTDFDYSTDFRNVRIYYAGTDTVKINSKIKASLFIKNAPITFANKASLEGILVSGNEGSEIKLSQHGDFSETYIIAPFSNVRMNNKSNYNGFLIAGNINNVNKIDLNYKEINSFPFEIDGIGQGMDGSEGEVITSEPIIESD</sequence>
<dbReference type="InterPro" id="IPR055729">
    <property type="entry name" value="DUF7305"/>
</dbReference>